<dbReference type="InterPro" id="IPR033954">
    <property type="entry name" value="DiS-bond_Isoase_DsbC/G"/>
</dbReference>
<keyword evidence="4 7" id="KW-0574">Periplasm</keyword>
<comment type="subcellular location">
    <subcellularLocation>
        <location evidence="1 7">Periplasm</location>
    </subcellularLocation>
</comment>
<evidence type="ECO:0000256" key="2">
    <source>
        <dbReference type="ARBA" id="ARBA00009813"/>
    </source>
</evidence>
<feature type="domain" description="Disulphide bond isomerase DsbC/G N-terminal" evidence="8">
    <location>
        <begin position="18"/>
        <end position="85"/>
    </location>
</feature>
<reference evidence="11" key="1">
    <citation type="journal article" date="2019" name="Int. J. Syst. Evol. Microbiol.">
        <title>The Global Catalogue of Microorganisms (GCM) 10K type strain sequencing project: providing services to taxonomists for standard genome sequencing and annotation.</title>
        <authorList>
            <consortium name="The Broad Institute Genomics Platform"/>
            <consortium name="The Broad Institute Genome Sequencing Center for Infectious Disease"/>
            <person name="Wu L."/>
            <person name="Ma J."/>
        </authorList>
    </citation>
    <scope>NUCLEOTIDE SEQUENCE [LARGE SCALE GENOMIC DNA]</scope>
    <source>
        <strain evidence="11">JCM 18720</strain>
    </source>
</reference>
<keyword evidence="6 7" id="KW-0676">Redox-active center</keyword>
<accession>A0ABP9SE31</accession>
<evidence type="ECO:0000259" key="9">
    <source>
        <dbReference type="Pfam" id="PF13098"/>
    </source>
</evidence>
<dbReference type="InterPro" id="IPR012336">
    <property type="entry name" value="Thioredoxin-like_fold"/>
</dbReference>
<proteinExistence type="inferred from homology"/>
<evidence type="ECO:0000313" key="11">
    <source>
        <dbReference type="Proteomes" id="UP001501600"/>
    </source>
</evidence>
<comment type="caution">
    <text evidence="10">The sequence shown here is derived from an EMBL/GenBank/DDBJ whole genome shotgun (WGS) entry which is preliminary data.</text>
</comment>
<dbReference type="Gene3D" id="3.10.450.70">
    <property type="entry name" value="Disulphide bond isomerase, DsbC/G, N-terminal"/>
    <property type="match status" value="1"/>
</dbReference>
<evidence type="ECO:0000256" key="4">
    <source>
        <dbReference type="ARBA" id="ARBA00022764"/>
    </source>
</evidence>
<dbReference type="SUPFAM" id="SSF52833">
    <property type="entry name" value="Thioredoxin-like"/>
    <property type="match status" value="1"/>
</dbReference>
<dbReference type="GO" id="GO:0016853">
    <property type="term" value="F:isomerase activity"/>
    <property type="evidence" value="ECO:0007669"/>
    <property type="project" value="UniProtKB-KW"/>
</dbReference>
<feature type="signal peptide" evidence="7">
    <location>
        <begin position="1"/>
        <end position="21"/>
    </location>
</feature>
<evidence type="ECO:0000256" key="1">
    <source>
        <dbReference type="ARBA" id="ARBA00004418"/>
    </source>
</evidence>
<sequence>MMKKVLSLMVAGALSLGTAMADEAKARAALEQKLGIPATELSAAPIAGFFQVVTPQGMLYISEDGSRLLHGNIYDVENGMMNLTELAMGGVRKAKLAEFEDDMIVFPAKNEKHVVTVFTDISCGYCRKLHDDMAEYNAKGITIRYLAFPRGGQGTAAWEEMEHVWCAEDQQTALTQAKASGKSGSTKSCEAHIAEQYALGGTFGVNGTPALVLESGAMIPGYLPPERLLMALETQ</sequence>
<name>A0ABP9SE31_9GAMM</name>
<evidence type="ECO:0000256" key="3">
    <source>
        <dbReference type="ARBA" id="ARBA00022729"/>
    </source>
</evidence>
<protein>
    <recommendedName>
        <fullName evidence="7">Thiol:disulfide interchange protein</fullName>
    </recommendedName>
</protein>
<evidence type="ECO:0000313" key="10">
    <source>
        <dbReference type="EMBL" id="GAA5194151.1"/>
    </source>
</evidence>
<dbReference type="InterPro" id="IPR051470">
    <property type="entry name" value="Thiol:disulfide_interchange"/>
</dbReference>
<feature type="domain" description="Thioredoxin-like fold" evidence="9">
    <location>
        <begin position="108"/>
        <end position="230"/>
    </location>
</feature>
<dbReference type="SUPFAM" id="SSF54423">
    <property type="entry name" value="DsbC/DsbG N-terminal domain-like"/>
    <property type="match status" value="1"/>
</dbReference>
<dbReference type="InterPro" id="IPR018950">
    <property type="entry name" value="DiS-bond_isomerase_DsbC/G_N"/>
</dbReference>
<gene>
    <name evidence="10" type="primary">dsbC</name>
    <name evidence="10" type="ORF">GCM10025772_26540</name>
</gene>
<evidence type="ECO:0000256" key="5">
    <source>
        <dbReference type="ARBA" id="ARBA00023157"/>
    </source>
</evidence>
<comment type="function">
    <text evidence="7">Required for disulfide bond formation in some periplasmic proteins. Acts by transferring its disulfide bond to other proteins and is reduced in the process.</text>
</comment>
<evidence type="ECO:0000256" key="6">
    <source>
        <dbReference type="ARBA" id="ARBA00023284"/>
    </source>
</evidence>
<dbReference type="PANTHER" id="PTHR35272">
    <property type="entry name" value="THIOL:DISULFIDE INTERCHANGE PROTEIN DSBC-RELATED"/>
    <property type="match status" value="1"/>
</dbReference>
<feature type="chain" id="PRO_5044974291" description="Thiol:disulfide interchange protein" evidence="7">
    <location>
        <begin position="22"/>
        <end position="235"/>
    </location>
</feature>
<dbReference type="NCBIfam" id="NF008129">
    <property type="entry name" value="PRK10877.1"/>
    <property type="match status" value="1"/>
</dbReference>
<dbReference type="Pfam" id="PF13098">
    <property type="entry name" value="Thioredoxin_2"/>
    <property type="match status" value="1"/>
</dbReference>
<keyword evidence="10" id="KW-0413">Isomerase</keyword>
<dbReference type="Pfam" id="PF10411">
    <property type="entry name" value="DsbC_N"/>
    <property type="match status" value="1"/>
</dbReference>
<dbReference type="InterPro" id="IPR036249">
    <property type="entry name" value="Thioredoxin-like_sf"/>
</dbReference>
<keyword evidence="3 7" id="KW-0732">Signal</keyword>
<dbReference type="Gene3D" id="3.40.30.10">
    <property type="entry name" value="Glutaredoxin"/>
    <property type="match status" value="1"/>
</dbReference>
<dbReference type="CDD" id="cd03020">
    <property type="entry name" value="DsbA_DsbC_DsbG"/>
    <property type="match status" value="1"/>
</dbReference>
<dbReference type="Proteomes" id="UP001501600">
    <property type="component" value="Unassembled WGS sequence"/>
</dbReference>
<keyword evidence="11" id="KW-1185">Reference proteome</keyword>
<dbReference type="PANTHER" id="PTHR35272:SF3">
    <property type="entry name" value="THIOL:DISULFIDE INTERCHANGE PROTEIN DSBC"/>
    <property type="match status" value="1"/>
</dbReference>
<dbReference type="InterPro" id="IPR009094">
    <property type="entry name" value="DiS-bond_isomerase_DsbC/G_N_sf"/>
</dbReference>
<keyword evidence="5" id="KW-1015">Disulfide bond</keyword>
<evidence type="ECO:0000259" key="8">
    <source>
        <dbReference type="Pfam" id="PF10411"/>
    </source>
</evidence>
<evidence type="ECO:0000256" key="7">
    <source>
        <dbReference type="RuleBase" id="RU364038"/>
    </source>
</evidence>
<comment type="similarity">
    <text evidence="2 7">Belongs to the thioredoxin family. DsbC subfamily.</text>
</comment>
<dbReference type="EMBL" id="BAABLF010000028">
    <property type="protein sequence ID" value="GAA5194151.1"/>
    <property type="molecule type" value="Genomic_DNA"/>
</dbReference>
<organism evidence="10 11">
    <name type="scientific">Ferrimonas gelatinilytica</name>
    <dbReference type="NCBI Taxonomy" id="1255257"/>
    <lineage>
        <taxon>Bacteria</taxon>
        <taxon>Pseudomonadati</taxon>
        <taxon>Pseudomonadota</taxon>
        <taxon>Gammaproteobacteria</taxon>
        <taxon>Alteromonadales</taxon>
        <taxon>Ferrimonadaceae</taxon>
        <taxon>Ferrimonas</taxon>
    </lineage>
</organism>